<comment type="caution">
    <text evidence="1">The sequence shown here is derived from an EMBL/GenBank/DDBJ whole genome shotgun (WGS) entry which is preliminary data.</text>
</comment>
<gene>
    <name evidence="1" type="ORF">C5613_21975</name>
</gene>
<evidence type="ECO:0000313" key="1">
    <source>
        <dbReference type="EMBL" id="PQP22748.1"/>
    </source>
</evidence>
<proteinExistence type="predicted"/>
<dbReference type="EMBL" id="PUIO01000028">
    <property type="protein sequence ID" value="PQP22748.1"/>
    <property type="molecule type" value="Genomic_DNA"/>
</dbReference>
<organism evidence="1 2">
    <name type="scientific">Rhodococcus opacus</name>
    <name type="common">Nocardia opaca</name>
    <dbReference type="NCBI Taxonomy" id="37919"/>
    <lineage>
        <taxon>Bacteria</taxon>
        <taxon>Bacillati</taxon>
        <taxon>Actinomycetota</taxon>
        <taxon>Actinomycetes</taxon>
        <taxon>Mycobacteriales</taxon>
        <taxon>Nocardiaceae</taxon>
        <taxon>Rhodococcus</taxon>
    </lineage>
</organism>
<reference evidence="2" key="1">
    <citation type="submission" date="2018-02" db="EMBL/GenBank/DDBJ databases">
        <title>Draft genome sequencing of Rhodococcus opacus KU647198.</title>
        <authorList>
            <person name="Zheng B.-X."/>
        </authorList>
    </citation>
    <scope>NUCLEOTIDE SEQUENCE [LARGE SCALE GENOMIC DNA]</scope>
    <source>
        <strain evidence="2">04-OD7</strain>
    </source>
</reference>
<sequence length="199" mass="21561">MRAALRSAPPLPLSREIVLDCVNSENERAQEQEQTFRDLLGSPDTGIVGHRSGSLNGVTGHIAESVAAVLLDEVGYVPLEHFPGPFSGGHGIDLAMFSPETGSVVVVEVKGTLQRKRWPRLTTGEAYQMSPEWLDKPDNPGMSNLEFTSADVHAAVVLISFVRMQWKCVVSAGFDIVHPISTHDDLCDLTWAIGEQGTA</sequence>
<accession>A0A2S8J6U5</accession>
<dbReference type="AlphaFoldDB" id="A0A2S8J6U5"/>
<dbReference type="Proteomes" id="UP000239290">
    <property type="component" value="Unassembled WGS sequence"/>
</dbReference>
<name>A0A2S8J6U5_RHOOP</name>
<dbReference type="CDD" id="cd20736">
    <property type="entry name" value="PoNe_Nuclease"/>
    <property type="match status" value="1"/>
</dbReference>
<evidence type="ECO:0000313" key="2">
    <source>
        <dbReference type="Proteomes" id="UP000239290"/>
    </source>
</evidence>
<protein>
    <submittedName>
        <fullName evidence="1">Uncharacterized protein</fullName>
    </submittedName>
</protein>